<dbReference type="RefSeq" id="WP_022863080.1">
    <property type="nucleotide sequence ID" value="NZ_ATVG01000006.1"/>
</dbReference>
<gene>
    <name evidence="6" type="ORF">CMASS_08815</name>
</gene>
<evidence type="ECO:0000256" key="1">
    <source>
        <dbReference type="ARBA" id="ARBA00004196"/>
    </source>
</evidence>
<dbReference type="PANTHER" id="PTHR42953">
    <property type="entry name" value="HIGH-AFFINITY ZINC UPTAKE SYSTEM PROTEIN ZNUA-RELATED"/>
    <property type="match status" value="1"/>
</dbReference>
<keyword evidence="4 5" id="KW-0732">Signal</keyword>
<dbReference type="EMBL" id="CP063189">
    <property type="protein sequence ID" value="WCZ33176.1"/>
    <property type="molecule type" value="Genomic_DNA"/>
</dbReference>
<evidence type="ECO:0000256" key="4">
    <source>
        <dbReference type="ARBA" id="ARBA00022729"/>
    </source>
</evidence>
<dbReference type="InterPro" id="IPR006127">
    <property type="entry name" value="ZnuA-like"/>
</dbReference>
<dbReference type="InterPro" id="IPR050492">
    <property type="entry name" value="Bact_metal-bind_prot9"/>
</dbReference>
<keyword evidence="3" id="KW-0479">Metal-binding</keyword>
<protein>
    <submittedName>
        <fullName evidence="6">Periplasmic solute binding protein family protein</fullName>
    </submittedName>
</protein>
<dbReference type="Pfam" id="PF01297">
    <property type="entry name" value="ZnuA"/>
    <property type="match status" value="1"/>
</dbReference>
<accession>A0ABY7U9Y2</accession>
<keyword evidence="7" id="KW-1185">Reference proteome</keyword>
<evidence type="ECO:0000256" key="2">
    <source>
        <dbReference type="ARBA" id="ARBA00022448"/>
    </source>
</evidence>
<evidence type="ECO:0000313" key="7">
    <source>
        <dbReference type="Proteomes" id="UP001220064"/>
    </source>
</evidence>
<comment type="subcellular location">
    <subcellularLocation>
        <location evidence="1">Cell envelope</location>
    </subcellularLocation>
</comment>
<reference evidence="6 7" key="1">
    <citation type="submission" date="2020-10" db="EMBL/GenBank/DDBJ databases">
        <title>Complete genome sequence of Corynebacterium massiliense DSM 45435, type strain of Corynebacterium massiliense.</title>
        <authorList>
            <person name="Busche T."/>
            <person name="Kalinowski J."/>
            <person name="Ruckert C."/>
        </authorList>
    </citation>
    <scope>NUCLEOTIDE SEQUENCE [LARGE SCALE GENOMIC DNA]</scope>
    <source>
        <strain evidence="6 7">DSM 45435</strain>
    </source>
</reference>
<evidence type="ECO:0000256" key="3">
    <source>
        <dbReference type="ARBA" id="ARBA00022723"/>
    </source>
</evidence>
<feature type="signal peptide" evidence="5">
    <location>
        <begin position="1"/>
        <end position="30"/>
    </location>
</feature>
<dbReference type="Gene3D" id="3.40.50.1980">
    <property type="entry name" value="Nitrogenase molybdenum iron protein domain"/>
    <property type="match status" value="1"/>
</dbReference>
<evidence type="ECO:0000256" key="5">
    <source>
        <dbReference type="SAM" id="SignalP"/>
    </source>
</evidence>
<dbReference type="SUPFAM" id="SSF53807">
    <property type="entry name" value="Helical backbone' metal receptor"/>
    <property type="match status" value="1"/>
</dbReference>
<proteinExistence type="predicted"/>
<dbReference type="PANTHER" id="PTHR42953:SF1">
    <property type="entry name" value="METAL-BINDING PROTEIN HI_0362-RELATED"/>
    <property type="match status" value="1"/>
</dbReference>
<organism evidence="6 7">
    <name type="scientific">Corynebacterium massiliense DSM 45435</name>
    <dbReference type="NCBI Taxonomy" id="1121364"/>
    <lineage>
        <taxon>Bacteria</taxon>
        <taxon>Bacillati</taxon>
        <taxon>Actinomycetota</taxon>
        <taxon>Actinomycetes</taxon>
        <taxon>Mycobacteriales</taxon>
        <taxon>Corynebacteriaceae</taxon>
        <taxon>Corynebacterium</taxon>
    </lineage>
</organism>
<feature type="chain" id="PRO_5047155553" evidence="5">
    <location>
        <begin position="31"/>
        <end position="317"/>
    </location>
</feature>
<name>A0ABY7U9Y2_9CORY</name>
<dbReference type="Proteomes" id="UP001220064">
    <property type="component" value="Chromosome"/>
</dbReference>
<sequence length="317" mass="33426">MHDTLTSSVPTSLRRALGLGLCAAAAAATAACSAPGDSAGKDSQTVDVVASTPIWADIAKLVGDTAEGGITVDASSVVEGNGVDPHHFEPSAADIAKAHRADLVVAGGGGYDAWLYEPLSDQDSVAHALPLVAHGDLGVDHSHDEPGDITPIDGNEHVWYAADAINKVAEDIADYINSEHPEAHASAQPVLDKTQELEGRITKLGEKRYAQTEPIADYLLDPSPMEDVTPAGFRKATLGHGEPAAADLARFLEAIDNHELDVLIYNPQTETDMTARIRTAAEKANIPIVEIGETPPDGTDFFAYYDSVVHNLEEAAR</sequence>
<evidence type="ECO:0000313" key="6">
    <source>
        <dbReference type="EMBL" id="WCZ33176.1"/>
    </source>
</evidence>
<keyword evidence="2" id="KW-0813">Transport</keyword>